<dbReference type="EMBL" id="JANJYJ010000005">
    <property type="protein sequence ID" value="KAK3212254.1"/>
    <property type="molecule type" value="Genomic_DNA"/>
</dbReference>
<proteinExistence type="predicted"/>
<sequence length="58" mass="6512">MVRDHITLTSRLGEIKNGNVGGLLVGYSAIANHIHEMEHTIYIVEETDNIMYCKAIII</sequence>
<dbReference type="Proteomes" id="UP001281410">
    <property type="component" value="Unassembled WGS sequence"/>
</dbReference>
<gene>
    <name evidence="1" type="ORF">Dsin_016960</name>
</gene>
<evidence type="ECO:0000313" key="1">
    <source>
        <dbReference type="EMBL" id="KAK3212254.1"/>
    </source>
</evidence>
<name>A0AAE0E638_9ROSI</name>
<dbReference type="AlphaFoldDB" id="A0AAE0E638"/>
<accession>A0AAE0E638</accession>
<evidence type="ECO:0000313" key="2">
    <source>
        <dbReference type="Proteomes" id="UP001281410"/>
    </source>
</evidence>
<organism evidence="1 2">
    <name type="scientific">Dipteronia sinensis</name>
    <dbReference type="NCBI Taxonomy" id="43782"/>
    <lineage>
        <taxon>Eukaryota</taxon>
        <taxon>Viridiplantae</taxon>
        <taxon>Streptophyta</taxon>
        <taxon>Embryophyta</taxon>
        <taxon>Tracheophyta</taxon>
        <taxon>Spermatophyta</taxon>
        <taxon>Magnoliopsida</taxon>
        <taxon>eudicotyledons</taxon>
        <taxon>Gunneridae</taxon>
        <taxon>Pentapetalae</taxon>
        <taxon>rosids</taxon>
        <taxon>malvids</taxon>
        <taxon>Sapindales</taxon>
        <taxon>Sapindaceae</taxon>
        <taxon>Hippocastanoideae</taxon>
        <taxon>Acereae</taxon>
        <taxon>Dipteronia</taxon>
    </lineage>
</organism>
<reference evidence="1" key="1">
    <citation type="journal article" date="2023" name="Plant J.">
        <title>Genome sequences and population genomics provide insights into the demographic history, inbreeding, and mutation load of two 'living fossil' tree species of Dipteronia.</title>
        <authorList>
            <person name="Feng Y."/>
            <person name="Comes H.P."/>
            <person name="Chen J."/>
            <person name="Zhu S."/>
            <person name="Lu R."/>
            <person name="Zhang X."/>
            <person name="Li P."/>
            <person name="Qiu J."/>
            <person name="Olsen K.M."/>
            <person name="Qiu Y."/>
        </authorList>
    </citation>
    <scope>NUCLEOTIDE SEQUENCE</scope>
    <source>
        <strain evidence="1">NBL</strain>
    </source>
</reference>
<protein>
    <submittedName>
        <fullName evidence="1">Uncharacterized protein</fullName>
    </submittedName>
</protein>
<comment type="caution">
    <text evidence="1">The sequence shown here is derived from an EMBL/GenBank/DDBJ whole genome shotgun (WGS) entry which is preliminary data.</text>
</comment>
<keyword evidence="2" id="KW-1185">Reference proteome</keyword>